<feature type="compositionally biased region" description="Gly residues" evidence="1">
    <location>
        <begin position="356"/>
        <end position="365"/>
    </location>
</feature>
<feature type="region of interest" description="Disordered" evidence="1">
    <location>
        <begin position="162"/>
        <end position="196"/>
    </location>
</feature>
<accession>A0A644YBF6</accession>
<feature type="compositionally biased region" description="Basic and acidic residues" evidence="1">
    <location>
        <begin position="1"/>
        <end position="19"/>
    </location>
</feature>
<proteinExistence type="predicted"/>
<dbReference type="AlphaFoldDB" id="A0A644YBF6"/>
<sequence>MGAAGHIEHVAGGEVERTTPVEPDDGVVLFGPHHLDMDVRVGGHHHRAVEQRVGAQRDDEHRVHARPGHRTAGRERVRRGTGRRGDQDAVAAPPRQRLVVDGHHGLEHPLPGRLLQRGLIDGEGLPEHRPGGLGQHAHPGRETRLGVVRPVADGRDHLVDLGGLGLGEEPDVAEVDPEDRQVDRQGPLDTAQDGAVAAEDDHQLAAVRPGLVDQVGPQVGTVEERGHLPGIGPGQHTGDVLGPDPVHELHRGPHRLGPVRVGDHRDAAPAGTLRRVGGADDGTGVRGAHRASLNAAGSIGAQAGPRGDHGRGDGERAEGRDRAPPADGEQVAAAPPHQGRAGIVEEVVQGRRLGPALGGHDAGQGRGDRVAGEEAGRQHDQADDDDGDGRHPGEGQATEHQPAGAEQDRTPPEPHRGAGRLLGRPGAGQVGEEQQRGDRGRQRERCLLQPEPEVVVHGDERAHQAEGLDEDGQHPRPAQVRDGASGDVEQ</sequence>
<feature type="compositionally biased region" description="Basic and acidic residues" evidence="1">
    <location>
        <begin position="306"/>
        <end position="324"/>
    </location>
</feature>
<feature type="region of interest" description="Disordered" evidence="1">
    <location>
        <begin position="225"/>
        <end position="341"/>
    </location>
</feature>
<feature type="compositionally biased region" description="Basic and acidic residues" evidence="1">
    <location>
        <begin position="433"/>
        <end position="446"/>
    </location>
</feature>
<name>A0A644YBF6_9ZZZZ</name>
<gene>
    <name evidence="2" type="ORF">SDC9_71778</name>
</gene>
<organism evidence="2">
    <name type="scientific">bioreactor metagenome</name>
    <dbReference type="NCBI Taxonomy" id="1076179"/>
    <lineage>
        <taxon>unclassified sequences</taxon>
        <taxon>metagenomes</taxon>
        <taxon>ecological metagenomes</taxon>
    </lineage>
</organism>
<feature type="compositionally biased region" description="Basic and acidic residues" evidence="1">
    <location>
        <begin position="406"/>
        <end position="416"/>
    </location>
</feature>
<dbReference type="EMBL" id="VSSQ01004461">
    <property type="protein sequence ID" value="MPM25288.1"/>
    <property type="molecule type" value="Genomic_DNA"/>
</dbReference>
<protein>
    <submittedName>
        <fullName evidence="2">Uncharacterized protein</fullName>
    </submittedName>
</protein>
<reference evidence="2" key="1">
    <citation type="submission" date="2019-08" db="EMBL/GenBank/DDBJ databases">
        <authorList>
            <person name="Kucharzyk K."/>
            <person name="Murdoch R.W."/>
            <person name="Higgins S."/>
            <person name="Loffler F."/>
        </authorList>
    </citation>
    <scope>NUCLEOTIDE SEQUENCE</scope>
</reference>
<feature type="compositionally biased region" description="Basic residues" evidence="1">
    <location>
        <begin position="63"/>
        <end position="82"/>
    </location>
</feature>
<comment type="caution">
    <text evidence="2">The sequence shown here is derived from an EMBL/GenBank/DDBJ whole genome shotgun (WGS) entry which is preliminary data.</text>
</comment>
<feature type="region of interest" description="Disordered" evidence="1">
    <location>
        <begin position="354"/>
        <end position="490"/>
    </location>
</feature>
<evidence type="ECO:0000313" key="2">
    <source>
        <dbReference type="EMBL" id="MPM25288.1"/>
    </source>
</evidence>
<feature type="region of interest" description="Disordered" evidence="1">
    <location>
        <begin position="1"/>
        <end position="22"/>
    </location>
</feature>
<evidence type="ECO:0000256" key="1">
    <source>
        <dbReference type="SAM" id="MobiDB-lite"/>
    </source>
</evidence>
<feature type="region of interest" description="Disordered" evidence="1">
    <location>
        <begin position="52"/>
        <end position="91"/>
    </location>
</feature>
<feature type="compositionally biased region" description="Basic and acidic residues" evidence="1">
    <location>
        <begin position="454"/>
        <end position="474"/>
    </location>
</feature>
<feature type="compositionally biased region" description="Basic and acidic residues" evidence="1">
    <location>
        <begin position="366"/>
        <end position="381"/>
    </location>
</feature>
<feature type="compositionally biased region" description="Acidic residues" evidence="1">
    <location>
        <begin position="168"/>
        <end position="177"/>
    </location>
</feature>